<dbReference type="AlphaFoldDB" id="A0A0L7QNA1"/>
<reference evidence="1 2" key="1">
    <citation type="submission" date="2015-07" db="EMBL/GenBank/DDBJ databases">
        <title>The genome of Habropoda laboriosa.</title>
        <authorList>
            <person name="Pan H."/>
            <person name="Kapheim K."/>
        </authorList>
    </citation>
    <scope>NUCLEOTIDE SEQUENCE [LARGE SCALE GENOMIC DNA]</scope>
    <source>
        <strain evidence="1">0110345459</strain>
    </source>
</reference>
<evidence type="ECO:0000313" key="2">
    <source>
        <dbReference type="Proteomes" id="UP000053825"/>
    </source>
</evidence>
<name>A0A0L7QNA1_9HYME</name>
<evidence type="ECO:0000313" key="1">
    <source>
        <dbReference type="EMBL" id="KOC59961.1"/>
    </source>
</evidence>
<dbReference type="Proteomes" id="UP000053825">
    <property type="component" value="Unassembled WGS sequence"/>
</dbReference>
<gene>
    <name evidence="1" type="ORF">WH47_09142</name>
</gene>
<keyword evidence="2" id="KW-1185">Reference proteome</keyword>
<sequence>MFPLFDSMLSSPSFEHHSRKIVSRLMANLEQISRRSPLGPVLTGTTLLNDQYLFTYLSLIFDTDFVALTDKTNGELNFTAWRASGKIGTS</sequence>
<accession>A0A0L7QNA1</accession>
<organism evidence="1 2">
    <name type="scientific">Habropoda laboriosa</name>
    <dbReference type="NCBI Taxonomy" id="597456"/>
    <lineage>
        <taxon>Eukaryota</taxon>
        <taxon>Metazoa</taxon>
        <taxon>Ecdysozoa</taxon>
        <taxon>Arthropoda</taxon>
        <taxon>Hexapoda</taxon>
        <taxon>Insecta</taxon>
        <taxon>Pterygota</taxon>
        <taxon>Neoptera</taxon>
        <taxon>Endopterygota</taxon>
        <taxon>Hymenoptera</taxon>
        <taxon>Apocrita</taxon>
        <taxon>Aculeata</taxon>
        <taxon>Apoidea</taxon>
        <taxon>Anthophila</taxon>
        <taxon>Apidae</taxon>
        <taxon>Habropoda</taxon>
    </lineage>
</organism>
<proteinExistence type="predicted"/>
<protein>
    <submittedName>
        <fullName evidence="1">Uncharacterized protein</fullName>
    </submittedName>
</protein>
<dbReference type="EMBL" id="KQ414868">
    <property type="protein sequence ID" value="KOC59961.1"/>
    <property type="molecule type" value="Genomic_DNA"/>
</dbReference>